<evidence type="ECO:0000256" key="4">
    <source>
        <dbReference type="ARBA" id="ARBA00023125"/>
    </source>
</evidence>
<evidence type="ECO:0000256" key="5">
    <source>
        <dbReference type="ARBA" id="ARBA00023163"/>
    </source>
</evidence>
<keyword evidence="4" id="KW-0238">DNA-binding</keyword>
<name>A0A1G2F7W9_9BACT</name>
<keyword evidence="1 6" id="KW-0597">Phosphoprotein</keyword>
<dbReference type="Proteomes" id="UP000179099">
    <property type="component" value="Unassembled WGS sequence"/>
</dbReference>
<keyword evidence="3" id="KW-0805">Transcription regulation</keyword>
<dbReference type="GO" id="GO:0003677">
    <property type="term" value="F:DNA binding"/>
    <property type="evidence" value="ECO:0007669"/>
    <property type="project" value="UniProtKB-KW"/>
</dbReference>
<dbReference type="STRING" id="1801992.A2Y98_03495"/>
<protein>
    <recommendedName>
        <fullName evidence="7">Response regulatory domain-containing protein</fullName>
    </recommendedName>
</protein>
<keyword evidence="2" id="KW-0902">Two-component regulatory system</keyword>
<reference evidence="8 9" key="1">
    <citation type="journal article" date="2016" name="Nat. Commun.">
        <title>Thousands of microbial genomes shed light on interconnected biogeochemical processes in an aquifer system.</title>
        <authorList>
            <person name="Anantharaman K."/>
            <person name="Brown C.T."/>
            <person name="Hug L.A."/>
            <person name="Sharon I."/>
            <person name="Castelle C.J."/>
            <person name="Probst A.J."/>
            <person name="Thomas B.C."/>
            <person name="Singh A."/>
            <person name="Wilkins M.J."/>
            <person name="Karaoz U."/>
            <person name="Brodie E.L."/>
            <person name="Williams K.H."/>
            <person name="Hubbard S.S."/>
            <person name="Banfield J.F."/>
        </authorList>
    </citation>
    <scope>NUCLEOTIDE SEQUENCE [LARGE SCALE GENOMIC DNA]</scope>
</reference>
<dbReference type="EMBL" id="MHMW01000027">
    <property type="protein sequence ID" value="OGZ33720.1"/>
    <property type="molecule type" value="Genomic_DNA"/>
</dbReference>
<accession>A0A1G2F7W9</accession>
<evidence type="ECO:0000256" key="1">
    <source>
        <dbReference type="ARBA" id="ARBA00022553"/>
    </source>
</evidence>
<evidence type="ECO:0000256" key="6">
    <source>
        <dbReference type="PROSITE-ProRule" id="PRU00169"/>
    </source>
</evidence>
<dbReference type="Gene3D" id="3.40.50.2300">
    <property type="match status" value="1"/>
</dbReference>
<dbReference type="PROSITE" id="PS50110">
    <property type="entry name" value="RESPONSE_REGULATORY"/>
    <property type="match status" value="1"/>
</dbReference>
<evidence type="ECO:0000256" key="2">
    <source>
        <dbReference type="ARBA" id="ARBA00023012"/>
    </source>
</evidence>
<evidence type="ECO:0000256" key="3">
    <source>
        <dbReference type="ARBA" id="ARBA00023015"/>
    </source>
</evidence>
<dbReference type="AlphaFoldDB" id="A0A1G2F7W9"/>
<dbReference type="FunFam" id="3.40.50.2300:FF:000001">
    <property type="entry name" value="DNA-binding response regulator PhoB"/>
    <property type="match status" value="1"/>
</dbReference>
<dbReference type="PANTHER" id="PTHR44591">
    <property type="entry name" value="STRESS RESPONSE REGULATOR PROTEIN 1"/>
    <property type="match status" value="1"/>
</dbReference>
<feature type="modified residue" description="4-aspartylphosphate" evidence="6">
    <location>
        <position position="52"/>
    </location>
</feature>
<keyword evidence="5" id="KW-0804">Transcription</keyword>
<dbReference type="SUPFAM" id="SSF52172">
    <property type="entry name" value="CheY-like"/>
    <property type="match status" value="1"/>
</dbReference>
<dbReference type="PANTHER" id="PTHR44591:SF3">
    <property type="entry name" value="RESPONSE REGULATORY DOMAIN-CONTAINING PROTEIN"/>
    <property type="match status" value="1"/>
</dbReference>
<gene>
    <name evidence="8" type="ORF">A2Y98_03495</name>
</gene>
<evidence type="ECO:0000259" key="7">
    <source>
        <dbReference type="PROSITE" id="PS50110"/>
    </source>
</evidence>
<comment type="caution">
    <text evidence="8">The sequence shown here is derived from an EMBL/GenBank/DDBJ whole genome shotgun (WGS) entry which is preliminary data.</text>
</comment>
<proteinExistence type="predicted"/>
<dbReference type="InterPro" id="IPR050595">
    <property type="entry name" value="Bact_response_regulator"/>
</dbReference>
<dbReference type="SMART" id="SM00448">
    <property type="entry name" value="REC"/>
    <property type="match status" value="1"/>
</dbReference>
<feature type="domain" description="Response regulatory" evidence="7">
    <location>
        <begin position="3"/>
        <end position="119"/>
    </location>
</feature>
<sequence length="122" mass="13909">MPKILIVEDDPFLSEMYSTKLIQENFEVDFAIDGKEALKKAREGKPDMILLDIVLPKMDGFEVLREIKKDPAIRDIQIIALTNLGQKEEVEKGLKLGADDYIVKAHFTPTEVINKIKQVIKK</sequence>
<evidence type="ECO:0000313" key="9">
    <source>
        <dbReference type="Proteomes" id="UP000179099"/>
    </source>
</evidence>
<dbReference type="InterPro" id="IPR011006">
    <property type="entry name" value="CheY-like_superfamily"/>
</dbReference>
<dbReference type="GO" id="GO:0000160">
    <property type="term" value="P:phosphorelay signal transduction system"/>
    <property type="evidence" value="ECO:0007669"/>
    <property type="project" value="UniProtKB-KW"/>
</dbReference>
<evidence type="ECO:0000313" key="8">
    <source>
        <dbReference type="EMBL" id="OGZ33720.1"/>
    </source>
</evidence>
<dbReference type="InterPro" id="IPR001789">
    <property type="entry name" value="Sig_transdc_resp-reg_receiver"/>
</dbReference>
<dbReference type="CDD" id="cd17574">
    <property type="entry name" value="REC_OmpR"/>
    <property type="match status" value="1"/>
</dbReference>
<organism evidence="8 9">
    <name type="scientific">Candidatus Portnoybacteria bacterium RBG_19FT_COMBO_36_7</name>
    <dbReference type="NCBI Taxonomy" id="1801992"/>
    <lineage>
        <taxon>Bacteria</taxon>
        <taxon>Candidatus Portnoyibacteriota</taxon>
    </lineage>
</organism>
<dbReference type="Pfam" id="PF00072">
    <property type="entry name" value="Response_reg"/>
    <property type="match status" value="1"/>
</dbReference>